<keyword evidence="1" id="KW-0812">Transmembrane</keyword>
<protein>
    <submittedName>
        <fullName evidence="2">Uncharacterized protein</fullName>
    </submittedName>
</protein>
<feature type="transmembrane region" description="Helical" evidence="1">
    <location>
        <begin position="46"/>
        <end position="65"/>
    </location>
</feature>
<accession>A0A562KJQ6</accession>
<keyword evidence="3" id="KW-1185">Reference proteome</keyword>
<keyword evidence="1" id="KW-0472">Membrane</keyword>
<comment type="caution">
    <text evidence="2">The sequence shown here is derived from an EMBL/GenBank/DDBJ whole genome shotgun (WGS) entry which is preliminary data.</text>
</comment>
<evidence type="ECO:0000256" key="1">
    <source>
        <dbReference type="SAM" id="Phobius"/>
    </source>
</evidence>
<evidence type="ECO:0000313" key="2">
    <source>
        <dbReference type="EMBL" id="TWH95463.1"/>
    </source>
</evidence>
<organism evidence="2 3">
    <name type="scientific">Flavobacterium cheniae</name>
    <dbReference type="NCBI Taxonomy" id="295428"/>
    <lineage>
        <taxon>Bacteria</taxon>
        <taxon>Pseudomonadati</taxon>
        <taxon>Bacteroidota</taxon>
        <taxon>Flavobacteriia</taxon>
        <taxon>Flavobacteriales</taxon>
        <taxon>Flavobacteriaceae</taxon>
        <taxon>Flavobacterium</taxon>
    </lineage>
</organism>
<feature type="transmembrane region" description="Helical" evidence="1">
    <location>
        <begin position="6"/>
        <end position="25"/>
    </location>
</feature>
<dbReference type="EMBL" id="VLKM01000004">
    <property type="protein sequence ID" value="TWH95463.1"/>
    <property type="molecule type" value="Genomic_DNA"/>
</dbReference>
<feature type="transmembrane region" description="Helical" evidence="1">
    <location>
        <begin position="77"/>
        <end position="96"/>
    </location>
</feature>
<name>A0A562KJQ6_9FLAO</name>
<sequence length="167" mass="20146">MELNNVGKFFCILFLLIELSFYSYLKWKIYKNDWTIIGRHKYKFSGFDFFLMVFLILAALTQVLVFVRDKELPDFSFYNILFLSFINLKQLNYHLIVKQNFLTIIENNYFEDYSKSDIKNITMENNNLAIALMKSDKVFNFPIKDFKENELEVLNQFIEVQNLNDYK</sequence>
<proteinExistence type="predicted"/>
<evidence type="ECO:0000313" key="3">
    <source>
        <dbReference type="Proteomes" id="UP000315312"/>
    </source>
</evidence>
<keyword evidence="1" id="KW-1133">Transmembrane helix</keyword>
<gene>
    <name evidence="2" type="ORF">IP97_01139</name>
</gene>
<dbReference type="AlphaFoldDB" id="A0A562KJQ6"/>
<reference evidence="2 3" key="1">
    <citation type="journal article" date="2015" name="Stand. Genomic Sci.">
        <title>Genomic Encyclopedia of Bacterial and Archaeal Type Strains, Phase III: the genomes of soil and plant-associated and newly described type strains.</title>
        <authorList>
            <person name="Whitman W.B."/>
            <person name="Woyke T."/>
            <person name="Klenk H.P."/>
            <person name="Zhou Y."/>
            <person name="Lilburn T.G."/>
            <person name="Beck B.J."/>
            <person name="De Vos P."/>
            <person name="Vandamme P."/>
            <person name="Eisen J.A."/>
            <person name="Garrity G."/>
            <person name="Hugenholtz P."/>
            <person name="Kyrpides N.C."/>
        </authorList>
    </citation>
    <scope>NUCLEOTIDE SEQUENCE [LARGE SCALE GENOMIC DNA]</scope>
    <source>
        <strain evidence="2 3">CGMCC 1.6844</strain>
    </source>
</reference>
<dbReference type="Proteomes" id="UP000315312">
    <property type="component" value="Unassembled WGS sequence"/>
</dbReference>